<sequence>MLSGEKSAECKVLSGEKSAECKVLSAEWERGWGDGGMGRWGKRLLS</sequence>
<dbReference type="EMBL" id="CP182909">
    <property type="protein sequence ID" value="XPM62489.1"/>
    <property type="molecule type" value="Genomic_DNA"/>
</dbReference>
<gene>
    <name evidence="1" type="ORF">BH720_022685</name>
</gene>
<evidence type="ECO:0000313" key="1">
    <source>
        <dbReference type="EMBL" id="XPM62489.1"/>
    </source>
</evidence>
<name>A0ACD5GPA7_9CYAN</name>
<evidence type="ECO:0000313" key="2">
    <source>
        <dbReference type="Proteomes" id="UP000095472"/>
    </source>
</evidence>
<organism evidence="1 2">
    <name type="scientific">Desertifilum tharense IPPAS B-1220</name>
    <dbReference type="NCBI Taxonomy" id="1781255"/>
    <lineage>
        <taxon>Bacteria</taxon>
        <taxon>Bacillati</taxon>
        <taxon>Cyanobacteriota</taxon>
        <taxon>Cyanophyceae</taxon>
        <taxon>Desertifilales</taxon>
        <taxon>Desertifilaceae</taxon>
        <taxon>Desertifilum</taxon>
    </lineage>
</organism>
<accession>A0ACD5GPA7</accession>
<keyword evidence="2" id="KW-1185">Reference proteome</keyword>
<reference evidence="1 2" key="1">
    <citation type="journal article" date="2016" name="Genome Announc.">
        <title>Draft Genome Sequence of the Thermotolerant Cyanobacterium Desertifilum sp. IPPAS B-1220.</title>
        <authorList>
            <person name="Mironov K.S."/>
            <person name="Sinetova M.A."/>
            <person name="Bolatkhan K."/>
            <person name="Zayadan B.K."/>
            <person name="Ustinova V.V."/>
            <person name="Kupriyanova E.V."/>
            <person name="Skrypnik A.N."/>
            <person name="Gogoleva N.E."/>
            <person name="Gogolev Y.V."/>
            <person name="Los D.A."/>
        </authorList>
    </citation>
    <scope>NUCLEOTIDE SEQUENCE [LARGE SCALE GENOMIC DNA]</scope>
    <source>
        <strain evidence="1 2">IPPAS B-1220</strain>
    </source>
</reference>
<dbReference type="Proteomes" id="UP000095472">
    <property type="component" value="Chromosome"/>
</dbReference>
<protein>
    <submittedName>
        <fullName evidence="1">Uncharacterized protein</fullName>
    </submittedName>
</protein>
<proteinExistence type="predicted"/>